<dbReference type="AlphaFoldDB" id="A0ABD3Y2G8"/>
<protein>
    <recommendedName>
        <fullName evidence="15">Protein kinase domain-containing protein</fullName>
    </recommendedName>
</protein>
<dbReference type="PROSITE" id="PS00107">
    <property type="entry name" value="PROTEIN_KINASE_ATP"/>
    <property type="match status" value="1"/>
</dbReference>
<dbReference type="Proteomes" id="UP001634394">
    <property type="component" value="Unassembled WGS sequence"/>
</dbReference>
<comment type="subcellular location">
    <subcellularLocation>
        <location evidence="1">Membrane</location>
        <topology evidence="1">Single-pass membrane protein</topology>
    </subcellularLocation>
</comment>
<name>A0ABD3Y2G8_SINWO</name>
<evidence type="ECO:0000256" key="3">
    <source>
        <dbReference type="ARBA" id="ARBA00022679"/>
    </source>
</evidence>
<keyword evidence="4" id="KW-0812">Transmembrane</keyword>
<keyword evidence="6 14" id="KW-0547">Nucleotide-binding</keyword>
<evidence type="ECO:0000256" key="2">
    <source>
        <dbReference type="ARBA" id="ARBA00022553"/>
    </source>
</evidence>
<keyword evidence="17" id="KW-1185">Reference proteome</keyword>
<dbReference type="Gene3D" id="3.30.200.20">
    <property type="entry name" value="Phosphorylase Kinase, domain 1"/>
    <property type="match status" value="1"/>
</dbReference>
<keyword evidence="9" id="KW-1133">Transmembrane helix</keyword>
<evidence type="ECO:0000256" key="12">
    <source>
        <dbReference type="ARBA" id="ARBA00023170"/>
    </source>
</evidence>
<dbReference type="InterPro" id="IPR000719">
    <property type="entry name" value="Prot_kinase_dom"/>
</dbReference>
<evidence type="ECO:0000256" key="1">
    <source>
        <dbReference type="ARBA" id="ARBA00004167"/>
    </source>
</evidence>
<dbReference type="Pfam" id="PF07714">
    <property type="entry name" value="PK_Tyr_Ser-Thr"/>
    <property type="match status" value="1"/>
</dbReference>
<dbReference type="CDD" id="cd00192">
    <property type="entry name" value="PTKc"/>
    <property type="match status" value="1"/>
</dbReference>
<keyword evidence="12" id="KW-0675">Receptor</keyword>
<keyword evidence="7" id="KW-0418">Kinase</keyword>
<comment type="catalytic activity">
    <reaction evidence="13">
        <text>L-tyrosyl-[protein] + ATP = O-phospho-L-tyrosyl-[protein] + ADP + H(+)</text>
        <dbReference type="Rhea" id="RHEA:10596"/>
        <dbReference type="Rhea" id="RHEA-COMP:10136"/>
        <dbReference type="Rhea" id="RHEA-COMP:20101"/>
        <dbReference type="ChEBI" id="CHEBI:15378"/>
        <dbReference type="ChEBI" id="CHEBI:30616"/>
        <dbReference type="ChEBI" id="CHEBI:46858"/>
        <dbReference type="ChEBI" id="CHEBI:61978"/>
        <dbReference type="ChEBI" id="CHEBI:456216"/>
        <dbReference type="EC" id="2.7.10.1"/>
    </reaction>
</comment>
<dbReference type="InterPro" id="IPR017441">
    <property type="entry name" value="Protein_kinase_ATP_BS"/>
</dbReference>
<dbReference type="GO" id="GO:0004714">
    <property type="term" value="F:transmembrane receptor protein tyrosine kinase activity"/>
    <property type="evidence" value="ECO:0007669"/>
    <property type="project" value="UniProtKB-EC"/>
</dbReference>
<evidence type="ECO:0000256" key="8">
    <source>
        <dbReference type="ARBA" id="ARBA00022840"/>
    </source>
</evidence>
<keyword evidence="3" id="KW-0808">Transferase</keyword>
<dbReference type="PANTHER" id="PTHR24416">
    <property type="entry name" value="TYROSINE-PROTEIN KINASE RECEPTOR"/>
    <property type="match status" value="1"/>
</dbReference>
<evidence type="ECO:0000256" key="10">
    <source>
        <dbReference type="ARBA" id="ARBA00023136"/>
    </source>
</evidence>
<reference evidence="16 17" key="1">
    <citation type="submission" date="2024-11" db="EMBL/GenBank/DDBJ databases">
        <title>Chromosome-level genome assembly of the freshwater bivalve Anodonta woodiana.</title>
        <authorList>
            <person name="Chen X."/>
        </authorList>
    </citation>
    <scope>NUCLEOTIDE SEQUENCE [LARGE SCALE GENOMIC DNA]</scope>
    <source>
        <strain evidence="16">MN2024</strain>
        <tissue evidence="16">Gills</tissue>
    </source>
</reference>
<dbReference type="FunFam" id="1.10.510.10:FF:000554">
    <property type="entry name" value="Predicted protein"/>
    <property type="match status" value="1"/>
</dbReference>
<evidence type="ECO:0000313" key="17">
    <source>
        <dbReference type="Proteomes" id="UP001634394"/>
    </source>
</evidence>
<dbReference type="InterPro" id="IPR050122">
    <property type="entry name" value="RTK"/>
</dbReference>
<keyword evidence="11" id="KW-0829">Tyrosine-protein kinase</keyword>
<evidence type="ECO:0000256" key="7">
    <source>
        <dbReference type="ARBA" id="ARBA00022777"/>
    </source>
</evidence>
<evidence type="ECO:0000259" key="15">
    <source>
        <dbReference type="PROSITE" id="PS50011"/>
    </source>
</evidence>
<dbReference type="PROSITE" id="PS00109">
    <property type="entry name" value="PROTEIN_KINASE_TYR"/>
    <property type="match status" value="1"/>
</dbReference>
<evidence type="ECO:0000256" key="13">
    <source>
        <dbReference type="ARBA" id="ARBA00051243"/>
    </source>
</evidence>
<evidence type="ECO:0000256" key="9">
    <source>
        <dbReference type="ARBA" id="ARBA00022989"/>
    </source>
</evidence>
<evidence type="ECO:0000256" key="6">
    <source>
        <dbReference type="ARBA" id="ARBA00022741"/>
    </source>
</evidence>
<feature type="domain" description="Protein kinase" evidence="15">
    <location>
        <begin position="25"/>
        <end position="298"/>
    </location>
</feature>
<keyword evidence="2" id="KW-0597">Phosphoprotein</keyword>
<dbReference type="EMBL" id="JBJQND010000001">
    <property type="protein sequence ID" value="KAL3892211.1"/>
    <property type="molecule type" value="Genomic_DNA"/>
</dbReference>
<dbReference type="PANTHER" id="PTHR24416:SF550">
    <property type="entry name" value="FIBROBLAST GROWTH FACTOR RECEPTOR HOMOLOG 1-RELATED"/>
    <property type="match status" value="1"/>
</dbReference>
<dbReference type="SUPFAM" id="SSF56112">
    <property type="entry name" value="Protein kinase-like (PK-like)"/>
    <property type="match status" value="1"/>
</dbReference>
<dbReference type="Gene3D" id="1.10.510.10">
    <property type="entry name" value="Transferase(Phosphotransferase) domain 1"/>
    <property type="match status" value="1"/>
</dbReference>
<dbReference type="InterPro" id="IPR011009">
    <property type="entry name" value="Kinase-like_dom_sf"/>
</dbReference>
<evidence type="ECO:0000313" key="16">
    <source>
        <dbReference type="EMBL" id="KAL3892211.1"/>
    </source>
</evidence>
<dbReference type="PROSITE" id="PS50011">
    <property type="entry name" value="PROTEIN_KINASE_DOM"/>
    <property type="match status" value="1"/>
</dbReference>
<feature type="binding site" evidence="14">
    <location>
        <position position="60"/>
    </location>
    <ligand>
        <name>ATP</name>
        <dbReference type="ChEBI" id="CHEBI:30616"/>
    </ligand>
</feature>
<dbReference type="GO" id="GO:0005524">
    <property type="term" value="F:ATP binding"/>
    <property type="evidence" value="ECO:0007669"/>
    <property type="project" value="UniProtKB-UniRule"/>
</dbReference>
<dbReference type="GO" id="GO:0016020">
    <property type="term" value="C:membrane"/>
    <property type="evidence" value="ECO:0007669"/>
    <property type="project" value="UniProtKB-SubCell"/>
</dbReference>
<dbReference type="InterPro" id="IPR008266">
    <property type="entry name" value="Tyr_kinase_AS"/>
</dbReference>
<comment type="caution">
    <text evidence="16">The sequence shown here is derived from an EMBL/GenBank/DDBJ whole genome shotgun (WGS) entry which is preliminary data.</text>
</comment>
<dbReference type="PRINTS" id="PR00109">
    <property type="entry name" value="TYRKINASE"/>
</dbReference>
<keyword evidence="10" id="KW-0472">Membrane</keyword>
<organism evidence="16 17">
    <name type="scientific">Sinanodonta woodiana</name>
    <name type="common">Chinese pond mussel</name>
    <name type="synonym">Anodonta woodiana</name>
    <dbReference type="NCBI Taxonomy" id="1069815"/>
    <lineage>
        <taxon>Eukaryota</taxon>
        <taxon>Metazoa</taxon>
        <taxon>Spiralia</taxon>
        <taxon>Lophotrochozoa</taxon>
        <taxon>Mollusca</taxon>
        <taxon>Bivalvia</taxon>
        <taxon>Autobranchia</taxon>
        <taxon>Heteroconchia</taxon>
        <taxon>Palaeoheterodonta</taxon>
        <taxon>Unionida</taxon>
        <taxon>Unionoidea</taxon>
        <taxon>Unionidae</taxon>
        <taxon>Unioninae</taxon>
        <taxon>Sinanodonta</taxon>
    </lineage>
</organism>
<sequence length="506" mass="57012">MPENITAQEDVIIYRDTMQIEFDQLQFQERLGEGTFGKVMKAVLRNNSDGAVTTNIIAVKTLKDMATEEEYRNLLREIEAMKIIGSHPNIVTIIGFCTCPTVCLVMDYCPFGDLRNYLIKYKEKIHGKTITPVTNSHTRLNMSGFLESGISQTSESTGFVHIDLAARNILVSHKNHVKISDFGLARDISDHGCYQATLGRRVPYKWMAIEALSHSYYTVKSDVWSFGVVVWEIMTFGGSPYPSVPNKDLLSLLLTGYRMEKPENCTPEVYQIILSCWHQKPDCRPTFSQLRENIENMMEAKIAGMEHSVGDDDILDDSLSISTFSESERQRTVSYNSNELVSPDSNHVSCQKEDRNVIFGNEEKSVLIPCSAKNYSVLTSSYDLKLLSSSEVPLTCRSSSEEDDFVDPIENDDVCTEDSAIMSALSSSYLNITNSCNHEAPPIDQNNRIFLCSKTESSQSNSSMKIMFDELISRNEISRSSLKLSNFKCRFHSLSASDVVYKAKEK</sequence>
<gene>
    <name evidence="16" type="ORF">ACJMK2_004442</name>
</gene>
<evidence type="ECO:0000256" key="11">
    <source>
        <dbReference type="ARBA" id="ARBA00023137"/>
    </source>
</evidence>
<proteinExistence type="predicted"/>
<dbReference type="InterPro" id="IPR001245">
    <property type="entry name" value="Ser-Thr/Tyr_kinase_cat_dom"/>
</dbReference>
<evidence type="ECO:0000256" key="14">
    <source>
        <dbReference type="PROSITE-ProRule" id="PRU10141"/>
    </source>
</evidence>
<evidence type="ECO:0000256" key="4">
    <source>
        <dbReference type="ARBA" id="ARBA00022692"/>
    </source>
</evidence>
<keyword evidence="8 14" id="KW-0067">ATP-binding</keyword>
<accession>A0ABD3Y2G8</accession>
<keyword evidence="5" id="KW-0732">Signal</keyword>
<evidence type="ECO:0000256" key="5">
    <source>
        <dbReference type="ARBA" id="ARBA00022729"/>
    </source>
</evidence>